<protein>
    <submittedName>
        <fullName evidence="1">Uncharacterized protein</fullName>
    </submittedName>
</protein>
<dbReference type="KEGG" id="fcy:FRACYDRAFT_235265"/>
<evidence type="ECO:0000313" key="2">
    <source>
        <dbReference type="Proteomes" id="UP000095751"/>
    </source>
</evidence>
<dbReference type="EMBL" id="KV784354">
    <property type="protein sequence ID" value="OEU21639.1"/>
    <property type="molecule type" value="Genomic_DNA"/>
</dbReference>
<accession>A0A1E7FU09</accession>
<keyword evidence="2" id="KW-1185">Reference proteome</keyword>
<dbReference type="AlphaFoldDB" id="A0A1E7FU09"/>
<evidence type="ECO:0000313" key="1">
    <source>
        <dbReference type="EMBL" id="OEU21639.1"/>
    </source>
</evidence>
<gene>
    <name evidence="1" type="ORF">FRACYDRAFT_235265</name>
</gene>
<proteinExistence type="predicted"/>
<organism evidence="1 2">
    <name type="scientific">Fragilariopsis cylindrus CCMP1102</name>
    <dbReference type="NCBI Taxonomy" id="635003"/>
    <lineage>
        <taxon>Eukaryota</taxon>
        <taxon>Sar</taxon>
        <taxon>Stramenopiles</taxon>
        <taxon>Ochrophyta</taxon>
        <taxon>Bacillariophyta</taxon>
        <taxon>Bacillariophyceae</taxon>
        <taxon>Bacillariophycidae</taxon>
        <taxon>Bacillariales</taxon>
        <taxon>Bacillariaceae</taxon>
        <taxon>Fragilariopsis</taxon>
    </lineage>
</organism>
<name>A0A1E7FU09_9STRA</name>
<dbReference type="InParanoid" id="A0A1E7FU09"/>
<dbReference type="Proteomes" id="UP000095751">
    <property type="component" value="Unassembled WGS sequence"/>
</dbReference>
<reference evidence="1 2" key="1">
    <citation type="submission" date="2016-09" db="EMBL/GenBank/DDBJ databases">
        <title>Extensive genetic diversity and differential bi-allelic expression allows diatom success in the polar Southern Ocean.</title>
        <authorList>
            <consortium name="DOE Joint Genome Institute"/>
            <person name="Mock T."/>
            <person name="Otillar R.P."/>
            <person name="Strauss J."/>
            <person name="Dupont C."/>
            <person name="Frickenhaus S."/>
            <person name="Maumus F."/>
            <person name="Mcmullan M."/>
            <person name="Sanges R."/>
            <person name="Schmutz J."/>
            <person name="Toseland A."/>
            <person name="Valas R."/>
            <person name="Veluchamy A."/>
            <person name="Ward B.J."/>
            <person name="Allen A."/>
            <person name="Barry K."/>
            <person name="Falciatore A."/>
            <person name="Ferrante M."/>
            <person name="Fortunato A.E."/>
            <person name="Gloeckner G."/>
            <person name="Gruber A."/>
            <person name="Hipkin R."/>
            <person name="Janech M."/>
            <person name="Kroth P."/>
            <person name="Leese F."/>
            <person name="Lindquist E."/>
            <person name="Lyon B.R."/>
            <person name="Martin J."/>
            <person name="Mayer C."/>
            <person name="Parker M."/>
            <person name="Quesneville H."/>
            <person name="Raymond J."/>
            <person name="Uhlig C."/>
            <person name="Valentin K.U."/>
            <person name="Worden A.Z."/>
            <person name="Armbrust E.V."/>
            <person name="Bowler C."/>
            <person name="Green B."/>
            <person name="Moulton V."/>
            <person name="Van Oosterhout C."/>
            <person name="Grigoriev I."/>
        </authorList>
    </citation>
    <scope>NUCLEOTIDE SEQUENCE [LARGE SCALE GENOMIC DNA]</scope>
    <source>
        <strain evidence="1 2">CCMP1102</strain>
    </source>
</reference>
<sequence>MTFKASLAIRRNQRQNQVYFVLSSQLHEDENLATFEPSFGLFNFSDPSTGVIGTRSFFSGNVYDRRTTPIKLEESGQGFQPVVIPVPLDGVIGTFSSISLVTRGLPAQDFDPDNPSTKITITQISYTAYLCVNEIAADPLGPVLGCLLLQYGATFPTSIDADVSGGTGMLKGASGMVVNVVMLVVLDLIITLDSDLPNYMLATRSPTCGKQSCTDNFEYGFEGDASKDCDWAAKKSNKRCKKKDSRTKKMISFHCPSVCDSECTKKKRPKKSKGS</sequence>